<gene>
    <name evidence="1" type="ORF">QQX98_005719</name>
</gene>
<evidence type="ECO:0000313" key="1">
    <source>
        <dbReference type="EMBL" id="KAK7415684.1"/>
    </source>
</evidence>
<evidence type="ECO:0000313" key="2">
    <source>
        <dbReference type="Proteomes" id="UP001498476"/>
    </source>
</evidence>
<dbReference type="EMBL" id="JAZAVJ010000079">
    <property type="protein sequence ID" value="KAK7415684.1"/>
    <property type="molecule type" value="Genomic_DNA"/>
</dbReference>
<accession>A0ABR1H419</accession>
<protein>
    <recommendedName>
        <fullName evidence="3">F-box domain-containing protein</fullName>
    </recommendedName>
</protein>
<dbReference type="Proteomes" id="UP001498476">
    <property type="component" value="Unassembled WGS sequence"/>
</dbReference>
<organism evidence="1 2">
    <name type="scientific">Neonectria punicea</name>
    <dbReference type="NCBI Taxonomy" id="979145"/>
    <lineage>
        <taxon>Eukaryota</taxon>
        <taxon>Fungi</taxon>
        <taxon>Dikarya</taxon>
        <taxon>Ascomycota</taxon>
        <taxon>Pezizomycotina</taxon>
        <taxon>Sordariomycetes</taxon>
        <taxon>Hypocreomycetidae</taxon>
        <taxon>Hypocreales</taxon>
        <taxon>Nectriaceae</taxon>
        <taxon>Neonectria</taxon>
    </lineage>
</organism>
<evidence type="ECO:0008006" key="3">
    <source>
        <dbReference type="Google" id="ProtNLM"/>
    </source>
</evidence>
<comment type="caution">
    <text evidence="1">The sequence shown here is derived from an EMBL/GenBank/DDBJ whole genome shotgun (WGS) entry which is preliminary data.</text>
</comment>
<sequence>MNFLKSGPLQHILARTGASGFSAPWRWNETAKTKQPLLPVDLLLLIADALPLHGQLFFSQTCHVIRIILPRLRDSGRHLPREQALDYLTVLAHDKLERWACDLCTKLHSVHTMDIPKYRVGYLKACPEVWRLSHAGLFTHNIDHRHVQLALKYTRMELANKKHRQYLKDLLAPHHVNYDVNGWPSDVKSDLQLSSYSKIANGRYLLLSVLQFKMNKKPVTPFTIGRRLICRHQQLRPIEYYRPSELGELVRHGSQDPEFKLWRAVGTAFEMEGAEVTDSCPLCPMDFLVQASPERVTLQVWHDLGPEGSPLDQAWRIHSYHFTEKWRNDTLPYQEFGSIRRAYELG</sequence>
<name>A0ABR1H419_9HYPO</name>
<reference evidence="1 2" key="1">
    <citation type="journal article" date="2025" name="Microbiol. Resour. Announc.">
        <title>Draft genome sequences for Neonectria magnoliae and Neonectria punicea, canker pathogens of Liriodendron tulipifera and Acer saccharum in West Virginia.</title>
        <authorList>
            <person name="Petronek H.M."/>
            <person name="Kasson M.T."/>
            <person name="Metheny A.M."/>
            <person name="Stauder C.M."/>
            <person name="Lovett B."/>
            <person name="Lynch S.C."/>
            <person name="Garnas J.R."/>
            <person name="Kasson L.R."/>
            <person name="Stajich J.E."/>
        </authorList>
    </citation>
    <scope>NUCLEOTIDE SEQUENCE [LARGE SCALE GENOMIC DNA]</scope>
    <source>
        <strain evidence="1 2">NRRL 64653</strain>
    </source>
</reference>
<proteinExistence type="predicted"/>
<keyword evidence="2" id="KW-1185">Reference proteome</keyword>